<evidence type="ECO:0000313" key="1">
    <source>
        <dbReference type="EMBL" id="QRC96721.1"/>
    </source>
</evidence>
<name>A0A7U2I1W7_PHANO</name>
<sequence>MSEATRSCPRQISTIFSTCKTVAQWNFQMSELAGEHFLQTQKSTTRISLLHHPKHLLLIRTS</sequence>
<gene>
    <name evidence="1" type="ORF">JI435_409520</name>
</gene>
<accession>A0A7U2I1W7</accession>
<dbReference type="VEuPathDB" id="FungiDB:JI435_409520"/>
<dbReference type="AlphaFoldDB" id="A0A7U2I1W7"/>
<reference evidence="2" key="1">
    <citation type="journal article" date="2021" name="BMC Genomics">
        <title>Chromosome-level genome assembly and manually-curated proteome of model necrotroph Parastagonospora nodorum Sn15 reveals a genome-wide trove of candidate effector homologs, and redundancy of virulence-related functions within an accessory chromosome.</title>
        <authorList>
            <person name="Bertazzoni S."/>
            <person name="Jones D.A.B."/>
            <person name="Phan H.T."/>
            <person name="Tan K.-C."/>
            <person name="Hane J.K."/>
        </authorList>
    </citation>
    <scope>NUCLEOTIDE SEQUENCE [LARGE SCALE GENOMIC DNA]</scope>
    <source>
        <strain evidence="2">SN15 / ATCC MYA-4574 / FGSC 10173)</strain>
    </source>
</reference>
<dbReference type="EMBL" id="CP069028">
    <property type="protein sequence ID" value="QRC96721.1"/>
    <property type="molecule type" value="Genomic_DNA"/>
</dbReference>
<dbReference type="Proteomes" id="UP000663193">
    <property type="component" value="Chromosome 6"/>
</dbReference>
<keyword evidence="2" id="KW-1185">Reference proteome</keyword>
<proteinExistence type="predicted"/>
<organism evidence="1 2">
    <name type="scientific">Phaeosphaeria nodorum (strain SN15 / ATCC MYA-4574 / FGSC 10173)</name>
    <name type="common">Glume blotch fungus</name>
    <name type="synonym">Parastagonospora nodorum</name>
    <dbReference type="NCBI Taxonomy" id="321614"/>
    <lineage>
        <taxon>Eukaryota</taxon>
        <taxon>Fungi</taxon>
        <taxon>Dikarya</taxon>
        <taxon>Ascomycota</taxon>
        <taxon>Pezizomycotina</taxon>
        <taxon>Dothideomycetes</taxon>
        <taxon>Pleosporomycetidae</taxon>
        <taxon>Pleosporales</taxon>
        <taxon>Pleosporineae</taxon>
        <taxon>Phaeosphaeriaceae</taxon>
        <taxon>Parastagonospora</taxon>
    </lineage>
</organism>
<evidence type="ECO:0000313" key="2">
    <source>
        <dbReference type="Proteomes" id="UP000663193"/>
    </source>
</evidence>
<protein>
    <submittedName>
        <fullName evidence="1">Uncharacterized protein</fullName>
    </submittedName>
</protein>